<protein>
    <recommendedName>
        <fullName evidence="5">fumarylacetoacetase</fullName>
        <ecNumber evidence="5">3.7.1.2</ecNumber>
    </recommendedName>
</protein>
<evidence type="ECO:0000313" key="19">
    <source>
        <dbReference type="Proteomes" id="UP001252613"/>
    </source>
</evidence>
<comment type="caution">
    <text evidence="18">The sequence shown here is derived from an EMBL/GenBank/DDBJ whole genome shotgun (WGS) entry which is preliminary data.</text>
</comment>
<proteinExistence type="inferred from homology"/>
<evidence type="ECO:0000256" key="3">
    <source>
        <dbReference type="ARBA" id="ARBA00004782"/>
    </source>
</evidence>
<dbReference type="FunFam" id="3.90.850.10:FF:000009">
    <property type="entry name" value="Fumarylacetoacetase"/>
    <property type="match status" value="1"/>
</dbReference>
<evidence type="ECO:0000256" key="13">
    <source>
        <dbReference type="PIRSR" id="PIRSR605959-2"/>
    </source>
</evidence>
<feature type="binding site" evidence="14">
    <location>
        <position position="208"/>
    </location>
    <ligand>
        <name>Ca(2+)</name>
        <dbReference type="ChEBI" id="CHEBI:29108"/>
    </ligand>
</feature>
<dbReference type="GO" id="GO:0006559">
    <property type="term" value="P:L-phenylalanine catabolic process"/>
    <property type="evidence" value="ECO:0007669"/>
    <property type="project" value="UniProtKB-KW"/>
</dbReference>
<feature type="active site" description="Proton acceptor" evidence="12">
    <location>
        <position position="141"/>
    </location>
</feature>
<evidence type="ECO:0000256" key="6">
    <source>
        <dbReference type="ARBA" id="ARBA00022723"/>
    </source>
</evidence>
<feature type="region of interest" description="Disordered" evidence="15">
    <location>
        <begin position="173"/>
        <end position="195"/>
    </location>
</feature>
<feature type="binding site" evidence="14">
    <location>
        <position position="264"/>
    </location>
    <ligand>
        <name>Mg(2+)</name>
        <dbReference type="ChEBI" id="CHEBI:18420"/>
    </ligand>
</feature>
<feature type="binding site" evidence="13">
    <location>
        <position position="150"/>
    </location>
    <ligand>
        <name>substrate</name>
    </ligand>
</feature>
<dbReference type="InterPro" id="IPR011234">
    <property type="entry name" value="Fumarylacetoacetase-like_C"/>
</dbReference>
<feature type="binding site" evidence="14">
    <location>
        <position position="206"/>
    </location>
    <ligand>
        <name>Ca(2+)</name>
        <dbReference type="ChEBI" id="CHEBI:29108"/>
    </ligand>
</feature>
<dbReference type="EC" id="3.7.1.2" evidence="5"/>
<gene>
    <name evidence="18" type="ORF">J2W43_001152</name>
</gene>
<dbReference type="Pfam" id="PF09298">
    <property type="entry name" value="FAA_hydrolase_N"/>
    <property type="match status" value="1"/>
</dbReference>
<dbReference type="GO" id="GO:0046872">
    <property type="term" value="F:metal ion binding"/>
    <property type="evidence" value="ECO:0007669"/>
    <property type="project" value="UniProtKB-KW"/>
</dbReference>
<dbReference type="GO" id="GO:0006572">
    <property type="term" value="P:L-tyrosine catabolic process"/>
    <property type="evidence" value="ECO:0007669"/>
    <property type="project" value="UniProtKB-KW"/>
</dbReference>
<evidence type="ECO:0000256" key="7">
    <source>
        <dbReference type="ARBA" id="ARBA00022801"/>
    </source>
</evidence>
<evidence type="ECO:0000256" key="10">
    <source>
        <dbReference type="ARBA" id="ARBA00022878"/>
    </source>
</evidence>
<feature type="binding site" evidence="13">
    <location>
        <position position="251"/>
    </location>
    <ligand>
        <name>substrate</name>
    </ligand>
</feature>
<keyword evidence="7 18" id="KW-0378">Hydrolase</keyword>
<dbReference type="AlphaFoldDB" id="A0AAW8M6U5"/>
<evidence type="ECO:0000256" key="11">
    <source>
        <dbReference type="ARBA" id="ARBA00023232"/>
    </source>
</evidence>
<evidence type="ECO:0000256" key="1">
    <source>
        <dbReference type="ARBA" id="ARBA00001913"/>
    </source>
</evidence>
<feature type="binding site" evidence="14">
    <location>
        <position position="240"/>
    </location>
    <ligand>
        <name>Mg(2+)</name>
        <dbReference type="ChEBI" id="CHEBI:18420"/>
    </ligand>
</feature>
<dbReference type="GO" id="GO:0004334">
    <property type="term" value="F:fumarylacetoacetase activity"/>
    <property type="evidence" value="ECO:0007669"/>
    <property type="project" value="UniProtKB-EC"/>
</dbReference>
<dbReference type="InterPro" id="IPR005959">
    <property type="entry name" value="Fumarylacetoacetase"/>
</dbReference>
<evidence type="ECO:0000256" key="9">
    <source>
        <dbReference type="ARBA" id="ARBA00022842"/>
    </source>
</evidence>
<feature type="binding site" evidence="14">
    <location>
        <position position="260"/>
    </location>
    <ligand>
        <name>Mg(2+)</name>
        <dbReference type="ChEBI" id="CHEBI:18420"/>
    </ligand>
</feature>
<evidence type="ECO:0000256" key="8">
    <source>
        <dbReference type="ARBA" id="ARBA00022837"/>
    </source>
</evidence>
<feature type="binding site" evidence="13">
    <location>
        <position position="136"/>
    </location>
    <ligand>
        <name>substrate</name>
    </ligand>
</feature>
<dbReference type="InterPro" id="IPR036663">
    <property type="entry name" value="Fumarylacetoacetase_C_sf"/>
</dbReference>
<comment type="pathway">
    <text evidence="3">Amino-acid degradation; L-phenylalanine degradation; acetoacetate and fumarate from L-phenylalanine: step 6/6.</text>
</comment>
<evidence type="ECO:0000259" key="17">
    <source>
        <dbReference type="Pfam" id="PF09298"/>
    </source>
</evidence>
<dbReference type="Gene3D" id="2.30.30.230">
    <property type="entry name" value="Fumarylacetoacetase, N-terminal domain"/>
    <property type="match status" value="1"/>
</dbReference>
<organism evidence="18 19">
    <name type="scientific">Pseudomonas brassicacearum</name>
    <dbReference type="NCBI Taxonomy" id="930166"/>
    <lineage>
        <taxon>Bacteria</taxon>
        <taxon>Pseudomonadati</taxon>
        <taxon>Pseudomonadota</taxon>
        <taxon>Gammaproteobacteria</taxon>
        <taxon>Pseudomonadales</taxon>
        <taxon>Pseudomonadaceae</taxon>
        <taxon>Pseudomonas</taxon>
    </lineage>
</organism>
<evidence type="ECO:0000256" key="14">
    <source>
        <dbReference type="PIRSR" id="PIRSR605959-3"/>
    </source>
</evidence>
<evidence type="ECO:0000259" key="16">
    <source>
        <dbReference type="Pfam" id="PF01557"/>
    </source>
</evidence>
<dbReference type="SUPFAM" id="SSF63433">
    <property type="entry name" value="Fumarylacetoacetate hydrolase, FAH, N-terminal domain"/>
    <property type="match status" value="1"/>
</dbReference>
<comment type="similarity">
    <text evidence="4">Belongs to the hydratase/decarboxylase family.</text>
</comment>
<dbReference type="SUPFAM" id="SSF56529">
    <property type="entry name" value="FAH"/>
    <property type="match status" value="1"/>
</dbReference>
<feature type="binding site" evidence="13">
    <location>
        <position position="367"/>
    </location>
    <ligand>
        <name>substrate</name>
    </ligand>
</feature>
<feature type="binding site" evidence="14">
    <location>
        <position position="134"/>
    </location>
    <ligand>
        <name>Ca(2+)</name>
        <dbReference type="ChEBI" id="CHEBI:29108"/>
    </ligand>
</feature>
<feature type="binding site" evidence="14">
    <location>
        <position position="240"/>
    </location>
    <ligand>
        <name>Ca(2+)</name>
        <dbReference type="ChEBI" id="CHEBI:29108"/>
    </ligand>
</feature>
<dbReference type="PANTHER" id="PTHR43069:SF2">
    <property type="entry name" value="FUMARYLACETOACETASE"/>
    <property type="match status" value="1"/>
</dbReference>
<comment type="cofactor">
    <cofactor evidence="1 14">
        <name>Ca(2+)</name>
        <dbReference type="ChEBI" id="CHEBI:29108"/>
    </cofactor>
</comment>
<keyword evidence="8 14" id="KW-0106">Calcium</keyword>
<sequence length="434" mass="47250">MTQLSPARSWVTSANGHADFPLQNLPLGIFSIDGGAPRSGVAIGERIFDLPAALQAGLFDGAAREAVEAMEGGQLNAFFDLGRAARVALRERLLELLREDSPLRGKVEAQGVKLLPLASDCQMHLPAKINDYTDFYVGIEHAQNVGKLFRPDNPLLPNYKYVPIGYHGRASTIRPSGTDVRRPKGQTLPAGQTEPTFGPCARLDYELELGIWIGKGNALGEPIAIGDAAEHIGGFCLLNDWSARDIQAWEYQPLGPFLSKSFLTSISPWVVTAEALEPFRRPQPARPEGDPQPLPYLLDKRDQAAGAFDIELEVLLLTETMREQSLPAHRLTLSNTQYMYWTVAQMVAHHSVNGCQLQAGDLFGSGTLSGPENGQFGSLLEITEGGKKPIELASGEVRKFLEDGDEIILRARCRGEGVTSIGFGECRGKILPAR</sequence>
<dbReference type="Gene3D" id="3.90.850.10">
    <property type="entry name" value="Fumarylacetoacetase-like, C-terminal domain"/>
    <property type="match status" value="1"/>
</dbReference>
<evidence type="ECO:0000256" key="5">
    <source>
        <dbReference type="ARBA" id="ARBA00012094"/>
    </source>
</evidence>
<dbReference type="PANTHER" id="PTHR43069">
    <property type="entry name" value="FUMARYLACETOACETASE"/>
    <property type="match status" value="1"/>
</dbReference>
<evidence type="ECO:0000256" key="12">
    <source>
        <dbReference type="PIRSR" id="PIRSR605959-1"/>
    </source>
</evidence>
<evidence type="ECO:0000313" key="18">
    <source>
        <dbReference type="EMBL" id="MDR6957176.1"/>
    </source>
</evidence>
<dbReference type="EMBL" id="JAVDVC010000002">
    <property type="protein sequence ID" value="MDR6957176.1"/>
    <property type="molecule type" value="Genomic_DNA"/>
</dbReference>
<evidence type="ECO:0000256" key="4">
    <source>
        <dbReference type="ARBA" id="ARBA00010715"/>
    </source>
</evidence>
<evidence type="ECO:0000256" key="15">
    <source>
        <dbReference type="SAM" id="MobiDB-lite"/>
    </source>
</evidence>
<reference evidence="18" key="1">
    <citation type="submission" date="2023-07" db="EMBL/GenBank/DDBJ databases">
        <title>Sorghum-associated microbial communities from plants grown in Nebraska, USA.</title>
        <authorList>
            <person name="Schachtman D."/>
        </authorList>
    </citation>
    <scope>NUCLEOTIDE SEQUENCE</scope>
    <source>
        <strain evidence="18">3432</strain>
    </source>
</reference>
<dbReference type="InterPro" id="IPR015377">
    <property type="entry name" value="Fumarylacetoacetase_N"/>
</dbReference>
<keyword evidence="10" id="KW-0828">Tyrosine catabolism</keyword>
<dbReference type="Pfam" id="PF01557">
    <property type="entry name" value="FAA_hydrolase"/>
    <property type="match status" value="1"/>
</dbReference>
<keyword evidence="6 14" id="KW-0479">Metal-binding</keyword>
<keyword evidence="11" id="KW-0585">Phenylalanine catabolism</keyword>
<accession>A0AAW8M6U5</accession>
<feature type="domain" description="Fumarylacetoacetase N-terminal" evidence="17">
    <location>
        <begin position="23"/>
        <end position="126"/>
    </location>
</feature>
<dbReference type="InterPro" id="IPR036462">
    <property type="entry name" value="Fumarylacetoacetase_N_sf"/>
</dbReference>
<feature type="domain" description="Fumarylacetoacetase-like C-terminal" evidence="16">
    <location>
        <begin position="140"/>
        <end position="429"/>
    </location>
</feature>
<dbReference type="RefSeq" id="WP_310357402.1">
    <property type="nucleotide sequence ID" value="NZ_JAVDVC010000002.1"/>
</dbReference>
<dbReference type="GO" id="GO:1902000">
    <property type="term" value="P:homogentisate catabolic process"/>
    <property type="evidence" value="ECO:0007669"/>
    <property type="project" value="TreeGrafter"/>
</dbReference>
<evidence type="ECO:0000256" key="2">
    <source>
        <dbReference type="ARBA" id="ARBA00001946"/>
    </source>
</evidence>
<comment type="cofactor">
    <cofactor evidence="2 14">
        <name>Mg(2+)</name>
        <dbReference type="ChEBI" id="CHEBI:18420"/>
    </cofactor>
</comment>
<dbReference type="Proteomes" id="UP001252613">
    <property type="component" value="Unassembled WGS sequence"/>
</dbReference>
<keyword evidence="9 14" id="KW-0460">Magnesium</keyword>
<feature type="binding site" evidence="13">
    <location>
        <position position="247"/>
    </location>
    <ligand>
        <name>substrate</name>
    </ligand>
</feature>
<dbReference type="NCBIfam" id="TIGR01266">
    <property type="entry name" value="fum_ac_acetase"/>
    <property type="match status" value="1"/>
</dbReference>
<name>A0AAW8M6U5_9PSED</name>